<dbReference type="InterPro" id="IPR036396">
    <property type="entry name" value="Cyt_P450_sf"/>
</dbReference>
<dbReference type="PRINTS" id="PR00385">
    <property type="entry name" value="P450"/>
</dbReference>
<dbReference type="PANTHER" id="PTHR24286">
    <property type="entry name" value="CYTOCHROME P450 26"/>
    <property type="match status" value="1"/>
</dbReference>
<dbReference type="Proteomes" id="UP000230069">
    <property type="component" value="Unassembled WGS sequence"/>
</dbReference>
<dbReference type="PROSITE" id="PS00086">
    <property type="entry name" value="CYTOCHROME_P450"/>
    <property type="match status" value="1"/>
</dbReference>
<comment type="cofactor">
    <cofactor evidence="1 6">
        <name>heme</name>
        <dbReference type="ChEBI" id="CHEBI:30413"/>
    </cofactor>
</comment>
<dbReference type="InterPro" id="IPR001128">
    <property type="entry name" value="Cyt_P450"/>
</dbReference>
<protein>
    <recommendedName>
        <fullName evidence="11">Cytochrome P450</fullName>
    </recommendedName>
</protein>
<evidence type="ECO:0000256" key="4">
    <source>
        <dbReference type="ARBA" id="ARBA00023002"/>
    </source>
</evidence>
<dbReference type="SUPFAM" id="SSF48264">
    <property type="entry name" value="Cytochrome P450"/>
    <property type="match status" value="1"/>
</dbReference>
<accession>A0A2G5D4G3</accession>
<keyword evidence="4 7" id="KW-0560">Oxidoreductase</keyword>
<keyword evidence="6 7" id="KW-0349">Heme</keyword>
<dbReference type="GO" id="GO:0020037">
    <property type="term" value="F:heme binding"/>
    <property type="evidence" value="ECO:0007669"/>
    <property type="project" value="InterPro"/>
</dbReference>
<evidence type="ECO:0000256" key="2">
    <source>
        <dbReference type="ARBA" id="ARBA00010617"/>
    </source>
</evidence>
<dbReference type="GO" id="GO:0044550">
    <property type="term" value="P:secondary metabolite biosynthetic process"/>
    <property type="evidence" value="ECO:0007669"/>
    <property type="project" value="UniProtKB-ARBA"/>
</dbReference>
<dbReference type="InterPro" id="IPR002401">
    <property type="entry name" value="Cyt_P450_E_grp-I"/>
</dbReference>
<keyword evidence="10" id="KW-1185">Reference proteome</keyword>
<dbReference type="PRINTS" id="PR00463">
    <property type="entry name" value="EP450I"/>
</dbReference>
<dbReference type="GO" id="GO:0004497">
    <property type="term" value="F:monooxygenase activity"/>
    <property type="evidence" value="ECO:0007669"/>
    <property type="project" value="UniProtKB-KW"/>
</dbReference>
<name>A0A2G5D4G3_AQUCA</name>
<evidence type="ECO:0000256" key="7">
    <source>
        <dbReference type="RuleBase" id="RU000461"/>
    </source>
</evidence>
<evidence type="ECO:0000256" key="3">
    <source>
        <dbReference type="ARBA" id="ARBA00022723"/>
    </source>
</evidence>
<gene>
    <name evidence="9" type="ORF">AQUCO_02800027v1</name>
</gene>
<keyword evidence="5 6" id="KW-0408">Iron</keyword>
<keyword evidence="8" id="KW-0472">Membrane</keyword>
<keyword evidence="3 6" id="KW-0479">Metal-binding</keyword>
<evidence type="ECO:0000256" key="1">
    <source>
        <dbReference type="ARBA" id="ARBA00001971"/>
    </source>
</evidence>
<evidence type="ECO:0000256" key="8">
    <source>
        <dbReference type="SAM" id="Phobius"/>
    </source>
</evidence>
<feature type="non-terminal residue" evidence="9">
    <location>
        <position position="1"/>
    </location>
</feature>
<feature type="transmembrane region" description="Helical" evidence="8">
    <location>
        <begin position="15"/>
        <end position="38"/>
    </location>
</feature>
<organism evidence="9 10">
    <name type="scientific">Aquilegia coerulea</name>
    <name type="common">Rocky mountain columbine</name>
    <dbReference type="NCBI Taxonomy" id="218851"/>
    <lineage>
        <taxon>Eukaryota</taxon>
        <taxon>Viridiplantae</taxon>
        <taxon>Streptophyta</taxon>
        <taxon>Embryophyta</taxon>
        <taxon>Tracheophyta</taxon>
        <taxon>Spermatophyta</taxon>
        <taxon>Magnoliopsida</taxon>
        <taxon>Ranunculales</taxon>
        <taxon>Ranunculaceae</taxon>
        <taxon>Thalictroideae</taxon>
        <taxon>Aquilegia</taxon>
    </lineage>
</organism>
<dbReference type="CDD" id="cd11043">
    <property type="entry name" value="CYP90-like"/>
    <property type="match status" value="1"/>
</dbReference>
<feature type="binding site" description="axial binding residue" evidence="6">
    <location>
        <position position="422"/>
    </location>
    <ligand>
        <name>heme</name>
        <dbReference type="ChEBI" id="CHEBI:30413"/>
    </ligand>
    <ligandPart>
        <name>Fe</name>
        <dbReference type="ChEBI" id="CHEBI:18248"/>
    </ligandPart>
</feature>
<dbReference type="GO" id="GO:0016125">
    <property type="term" value="P:sterol metabolic process"/>
    <property type="evidence" value="ECO:0007669"/>
    <property type="project" value="TreeGrafter"/>
</dbReference>
<sequence length="476" mass="54539">FTLSYISLPGPDCSLLLSCSTMYYIALFFTLLLTILCLQRKARNSSKNLPPGSLGFPFIGQSFALLRALRTNTAEKWLEERAERYGPISKLTLFGTKTVFIHGQAANKFKLLGKKNLLELSGEDHKRVRGALMAFLKPEALKQYVGKMDGEIREHLKMYWEGKQNVTVLPLMKTLTFNIMCSLIFGLERGTRRENFICWFQHMLEGLWSVPVDLPFTRFNRSIQASSKIQSMLMDIIHEKRSSAKQHNSPPQDLITSLLSMCADNAPLLSDKEIVANVMFILIAGQDTSAVLLTFLVRQLANDPVVYAAILKEQEEIAKSKTSTELLTWEDLTKMKYTWRAALEILRIFPPVFAGFRRTRKDIEFGGYLIPKGWQVLWAANMTHMNDSIFPEPSKFEPSRFENQVLIPPYCFVAFGGGPRICPGYEFARIETLVTVHYLVTRFTWELHYKDNKFIRDPTPIPTQGLPIQIERKNRF</sequence>
<dbReference type="FunFam" id="1.10.630.10:FF:000022">
    <property type="entry name" value="Taxadiene 5-alpha hydroxylase"/>
    <property type="match status" value="1"/>
</dbReference>
<evidence type="ECO:0000313" key="10">
    <source>
        <dbReference type="Proteomes" id="UP000230069"/>
    </source>
</evidence>
<keyword evidence="8" id="KW-1133">Transmembrane helix</keyword>
<dbReference type="InterPro" id="IPR017972">
    <property type="entry name" value="Cyt_P450_CS"/>
</dbReference>
<dbReference type="AlphaFoldDB" id="A0A2G5D4G3"/>
<dbReference type="InParanoid" id="A0A2G5D4G3"/>
<dbReference type="OrthoDB" id="3945418at2759"/>
<dbReference type="Pfam" id="PF00067">
    <property type="entry name" value="p450"/>
    <property type="match status" value="1"/>
</dbReference>
<comment type="similarity">
    <text evidence="2 7">Belongs to the cytochrome P450 family.</text>
</comment>
<evidence type="ECO:0000256" key="6">
    <source>
        <dbReference type="PIRSR" id="PIRSR602401-1"/>
    </source>
</evidence>
<dbReference type="GO" id="GO:0016705">
    <property type="term" value="F:oxidoreductase activity, acting on paired donors, with incorporation or reduction of molecular oxygen"/>
    <property type="evidence" value="ECO:0007669"/>
    <property type="project" value="InterPro"/>
</dbReference>
<keyword evidence="8" id="KW-0812">Transmembrane</keyword>
<evidence type="ECO:0008006" key="11">
    <source>
        <dbReference type="Google" id="ProtNLM"/>
    </source>
</evidence>
<evidence type="ECO:0000313" key="9">
    <source>
        <dbReference type="EMBL" id="PIA38097.1"/>
    </source>
</evidence>
<dbReference type="Gene3D" id="1.10.630.10">
    <property type="entry name" value="Cytochrome P450"/>
    <property type="match status" value="1"/>
</dbReference>
<dbReference type="GO" id="GO:0005506">
    <property type="term" value="F:iron ion binding"/>
    <property type="evidence" value="ECO:0007669"/>
    <property type="project" value="InterPro"/>
</dbReference>
<dbReference type="PANTHER" id="PTHR24286:SF217">
    <property type="entry name" value="OS07G0520300 PROTEIN"/>
    <property type="match status" value="1"/>
</dbReference>
<reference evidence="9 10" key="1">
    <citation type="submission" date="2017-09" db="EMBL/GenBank/DDBJ databases">
        <title>WGS assembly of Aquilegia coerulea Goldsmith.</title>
        <authorList>
            <person name="Hodges S."/>
            <person name="Kramer E."/>
            <person name="Nordborg M."/>
            <person name="Tomkins J."/>
            <person name="Borevitz J."/>
            <person name="Derieg N."/>
            <person name="Yan J."/>
            <person name="Mihaltcheva S."/>
            <person name="Hayes R.D."/>
            <person name="Rokhsar D."/>
        </authorList>
    </citation>
    <scope>NUCLEOTIDE SEQUENCE [LARGE SCALE GENOMIC DNA]</scope>
    <source>
        <strain evidence="10">cv. Goldsmith</strain>
    </source>
</reference>
<evidence type="ECO:0000256" key="5">
    <source>
        <dbReference type="ARBA" id="ARBA00023004"/>
    </source>
</evidence>
<dbReference type="EMBL" id="KZ305045">
    <property type="protein sequence ID" value="PIA38097.1"/>
    <property type="molecule type" value="Genomic_DNA"/>
</dbReference>
<dbReference type="STRING" id="218851.A0A2G5D4G3"/>
<keyword evidence="7" id="KW-0503">Monooxygenase</keyword>
<proteinExistence type="inferred from homology"/>